<dbReference type="GO" id="GO:0005524">
    <property type="term" value="F:ATP binding"/>
    <property type="evidence" value="ECO:0007669"/>
    <property type="project" value="UniProtKB-KW"/>
</dbReference>
<reference evidence="6 7" key="1">
    <citation type="journal article" date="2007" name="Proc. Natl. Acad. Sci. U.S.A.">
        <title>The tiny eukaryote Ostreococcus provides genomic insights into the paradox of plankton speciation.</title>
        <authorList>
            <person name="Palenik B."/>
            <person name="Grimwood J."/>
            <person name="Aerts A."/>
            <person name="Rouze P."/>
            <person name="Salamov A."/>
            <person name="Putnam N."/>
            <person name="Dupont C."/>
            <person name="Jorgensen R."/>
            <person name="Derelle E."/>
            <person name="Rombauts S."/>
            <person name="Zhou K."/>
            <person name="Otillar R."/>
            <person name="Merchant S.S."/>
            <person name="Podell S."/>
            <person name="Gaasterland T."/>
            <person name="Napoli C."/>
            <person name="Gendler K."/>
            <person name="Manuell A."/>
            <person name="Tai V."/>
            <person name="Vallon O."/>
            <person name="Piganeau G."/>
            <person name="Jancek S."/>
            <person name="Heijde M."/>
            <person name="Jabbari K."/>
            <person name="Bowler C."/>
            <person name="Lohr M."/>
            <person name="Robbens S."/>
            <person name="Werner G."/>
            <person name="Dubchak I."/>
            <person name="Pazour G.J."/>
            <person name="Ren Q."/>
            <person name="Paulsen I."/>
            <person name="Delwiche C."/>
            <person name="Schmutz J."/>
            <person name="Rokhsar D."/>
            <person name="Van de Peer Y."/>
            <person name="Moreau H."/>
            <person name="Grigoriev I.V."/>
        </authorList>
    </citation>
    <scope>NUCLEOTIDE SEQUENCE [LARGE SCALE GENOMIC DNA]</scope>
    <source>
        <strain evidence="6 7">CCE9901</strain>
    </source>
</reference>
<dbReference type="KEGG" id="olu:OSTLU_3085"/>
<feature type="domain" description="Protein kinase" evidence="5">
    <location>
        <begin position="8"/>
        <end position="267"/>
    </location>
</feature>
<dbReference type="OrthoDB" id="497521at2759"/>
<dbReference type="CDD" id="cd13999">
    <property type="entry name" value="STKc_MAP3K-like"/>
    <property type="match status" value="1"/>
</dbReference>
<evidence type="ECO:0000313" key="6">
    <source>
        <dbReference type="EMBL" id="ABO98560.1"/>
    </source>
</evidence>
<keyword evidence="3" id="KW-0418">Kinase</keyword>
<feature type="non-terminal residue" evidence="6">
    <location>
        <position position="267"/>
    </location>
</feature>
<evidence type="ECO:0000259" key="5">
    <source>
        <dbReference type="PROSITE" id="PS50011"/>
    </source>
</evidence>
<keyword evidence="4" id="KW-0067">ATP-binding</keyword>
<dbReference type="FunFam" id="3.30.200.20:FF:000180">
    <property type="entry name" value="serine/threonine-protein kinase STY46-like"/>
    <property type="match status" value="1"/>
</dbReference>
<dbReference type="Gramene" id="ABO98560">
    <property type="protein sequence ID" value="ABO98560"/>
    <property type="gene ID" value="OSTLU_3085"/>
</dbReference>
<dbReference type="RefSeq" id="XP_001420267.1">
    <property type="nucleotide sequence ID" value="XM_001420230.1"/>
</dbReference>
<keyword evidence="1" id="KW-0808">Transferase</keyword>
<keyword evidence="7" id="KW-1185">Reference proteome</keyword>
<dbReference type="Proteomes" id="UP000001568">
    <property type="component" value="Chromosome 11"/>
</dbReference>
<dbReference type="PANTHER" id="PTHR44329">
    <property type="entry name" value="SERINE/THREONINE-PROTEIN KINASE TNNI3K-RELATED"/>
    <property type="match status" value="1"/>
</dbReference>
<dbReference type="GeneID" id="5004335"/>
<evidence type="ECO:0000256" key="1">
    <source>
        <dbReference type="ARBA" id="ARBA00022679"/>
    </source>
</evidence>
<dbReference type="SMART" id="SM00220">
    <property type="entry name" value="S_TKc"/>
    <property type="match status" value="1"/>
</dbReference>
<dbReference type="InterPro" id="IPR000719">
    <property type="entry name" value="Prot_kinase_dom"/>
</dbReference>
<organism evidence="6 7">
    <name type="scientific">Ostreococcus lucimarinus (strain CCE9901)</name>
    <dbReference type="NCBI Taxonomy" id="436017"/>
    <lineage>
        <taxon>Eukaryota</taxon>
        <taxon>Viridiplantae</taxon>
        <taxon>Chlorophyta</taxon>
        <taxon>Mamiellophyceae</taxon>
        <taxon>Mamiellales</taxon>
        <taxon>Bathycoccaceae</taxon>
        <taxon>Ostreococcus</taxon>
    </lineage>
</organism>
<name>A4S4H8_OSTLU</name>
<dbReference type="HOGENOM" id="CLU_000288_7_35_1"/>
<dbReference type="EMBL" id="CP000591">
    <property type="protein sequence ID" value="ABO98560.1"/>
    <property type="molecule type" value="Genomic_DNA"/>
</dbReference>
<dbReference type="Pfam" id="PF07714">
    <property type="entry name" value="PK_Tyr_Ser-Thr"/>
    <property type="match status" value="1"/>
</dbReference>
<dbReference type="InterPro" id="IPR051681">
    <property type="entry name" value="Ser/Thr_Kinases-Pseudokinases"/>
</dbReference>
<feature type="non-terminal residue" evidence="6">
    <location>
        <position position="1"/>
    </location>
</feature>
<protein>
    <recommendedName>
        <fullName evidence="5">Protein kinase domain-containing protein</fullName>
    </recommendedName>
</protein>
<dbReference type="SUPFAM" id="SSF56112">
    <property type="entry name" value="Protein kinase-like (PK-like)"/>
    <property type="match status" value="1"/>
</dbReference>
<dbReference type="AlphaFoldDB" id="A4S4H8"/>
<dbReference type="OMA" id="WECATRA"/>
<dbReference type="PROSITE" id="PS50011">
    <property type="entry name" value="PROTEIN_KINASE_DOM"/>
    <property type="match status" value="1"/>
</dbReference>
<evidence type="ECO:0000256" key="3">
    <source>
        <dbReference type="ARBA" id="ARBA00022777"/>
    </source>
</evidence>
<dbReference type="PANTHER" id="PTHR44329:SF298">
    <property type="entry name" value="MIXED LINEAGE KINASE DOMAIN-LIKE PROTEIN"/>
    <property type="match status" value="1"/>
</dbReference>
<accession>A4S4H8</accession>
<dbReference type="PIRSF" id="PIRSF000654">
    <property type="entry name" value="Integrin-linked_kinase"/>
    <property type="match status" value="1"/>
</dbReference>
<gene>
    <name evidence="6" type="ORF">OSTLU_3085</name>
</gene>
<dbReference type="GO" id="GO:0004674">
    <property type="term" value="F:protein serine/threonine kinase activity"/>
    <property type="evidence" value="ECO:0007669"/>
    <property type="project" value="TreeGrafter"/>
</dbReference>
<evidence type="ECO:0000313" key="7">
    <source>
        <dbReference type="Proteomes" id="UP000001568"/>
    </source>
</evidence>
<keyword evidence="2" id="KW-0547">Nucleotide-binding</keyword>
<dbReference type="eggNOG" id="KOG0192">
    <property type="taxonomic scope" value="Eukaryota"/>
</dbReference>
<evidence type="ECO:0000256" key="2">
    <source>
        <dbReference type="ARBA" id="ARBA00022741"/>
    </source>
</evidence>
<dbReference type="PROSITE" id="PS00108">
    <property type="entry name" value="PROTEIN_KINASE_ST"/>
    <property type="match status" value="1"/>
</dbReference>
<dbReference type="InterPro" id="IPR001245">
    <property type="entry name" value="Ser-Thr/Tyr_kinase_cat_dom"/>
</dbReference>
<proteinExistence type="predicted"/>
<sequence length="267" mass="30103">FKIAEEELSIGAKLGVGSFGVVHRAKWNDTDVAYKTMIADKMNDDTINAFAEEIRMMRALRHPNIVLFLGAVIQRGRMGIVSELMKRGNLEQLLHGNGKWSESLRSNGMLRRQMAADCARGMLYLHSLAHPVVHHDLKPANLLVDANWTLKVSDFGMSELKSYTYGSNCKAPGGTPEWMAPEALRGDDVNELSDVFSFGVILWELITLNFPWADLSSPVQIVAQVAFLHRRLKIPSWVEDPMEQLLHDCWTRETEARPTFASIVERL</sequence>
<dbReference type="STRING" id="436017.A4S4H8"/>
<dbReference type="Gene3D" id="3.30.200.20">
    <property type="entry name" value="Phosphorylase Kinase, domain 1"/>
    <property type="match status" value="1"/>
</dbReference>
<dbReference type="Gene3D" id="1.10.510.10">
    <property type="entry name" value="Transferase(Phosphotransferase) domain 1"/>
    <property type="match status" value="1"/>
</dbReference>
<dbReference type="PRINTS" id="PR00109">
    <property type="entry name" value="TYRKINASE"/>
</dbReference>
<dbReference type="InterPro" id="IPR011009">
    <property type="entry name" value="Kinase-like_dom_sf"/>
</dbReference>
<dbReference type="InterPro" id="IPR008271">
    <property type="entry name" value="Ser/Thr_kinase_AS"/>
</dbReference>
<evidence type="ECO:0000256" key="4">
    <source>
        <dbReference type="ARBA" id="ARBA00022840"/>
    </source>
</evidence>